<dbReference type="GeneID" id="95427975"/>
<feature type="region of interest" description="Disordered" evidence="1">
    <location>
        <begin position="57"/>
        <end position="103"/>
    </location>
</feature>
<feature type="compositionally biased region" description="Basic and acidic residues" evidence="1">
    <location>
        <begin position="57"/>
        <end position="90"/>
    </location>
</feature>
<proteinExistence type="predicted"/>
<evidence type="ECO:0008006" key="4">
    <source>
        <dbReference type="Google" id="ProtNLM"/>
    </source>
</evidence>
<evidence type="ECO:0000256" key="1">
    <source>
        <dbReference type="SAM" id="MobiDB-lite"/>
    </source>
</evidence>
<organism evidence="2 3">
    <name type="scientific">Sphingobacterium spiritivorum ATCC 33861</name>
    <dbReference type="NCBI Taxonomy" id="525373"/>
    <lineage>
        <taxon>Bacteria</taxon>
        <taxon>Pseudomonadati</taxon>
        <taxon>Bacteroidota</taxon>
        <taxon>Sphingobacteriia</taxon>
        <taxon>Sphingobacteriales</taxon>
        <taxon>Sphingobacteriaceae</taxon>
        <taxon>Sphingobacterium</taxon>
    </lineage>
</organism>
<dbReference type="RefSeq" id="WP_002992963.1">
    <property type="nucleotide sequence ID" value="NZ_GL379770.1"/>
</dbReference>
<keyword evidence="3" id="KW-1185">Reference proteome</keyword>
<dbReference type="EMBL" id="ACHA02000011">
    <property type="protein sequence ID" value="EFK57351.1"/>
    <property type="molecule type" value="Genomic_DNA"/>
</dbReference>
<dbReference type="STRING" id="525373.HMPREF0766_12424"/>
<dbReference type="Proteomes" id="UP000006258">
    <property type="component" value="Unassembled WGS sequence"/>
</dbReference>
<protein>
    <recommendedName>
        <fullName evidence="4">Phage minor structural protein GP20</fullName>
    </recommendedName>
</protein>
<evidence type="ECO:0000313" key="3">
    <source>
        <dbReference type="Proteomes" id="UP000006258"/>
    </source>
</evidence>
<accession>D7VN54</accession>
<dbReference type="OrthoDB" id="710059at2"/>
<sequence>MNIKELIKTLLQSNFGGAQLSDARVEQLAKRLEGKVTTEDELKEKLSLLNELEPFSEKVKEDDRMRSFQSEIEKLKKGAGQSDDKDKGDEGAGGSGAASGAGSEEIPAWAKAIIDGNKTVTEKLAALEGQKVVNDRRSIIQAKLKDADKDYSSKVLRDFGRMNFATDEDFTAYLTDVETDFANHTQTQAESKLGKDNPFAGVGKDGKITEASQAEVDKLFGDIKI</sequence>
<name>D7VN54_SPHSI</name>
<reference evidence="2" key="1">
    <citation type="submission" date="2010-07" db="EMBL/GenBank/DDBJ databases">
        <authorList>
            <person name="Muzny D."/>
            <person name="Qin X."/>
            <person name="Buhay C."/>
            <person name="Dugan-Rocha S."/>
            <person name="Ding Y."/>
            <person name="Chen G."/>
            <person name="Hawes A."/>
            <person name="Holder M."/>
            <person name="Jhangiani S."/>
            <person name="Johnson A."/>
            <person name="Khan Z."/>
            <person name="Li Z."/>
            <person name="Liu W."/>
            <person name="Liu X."/>
            <person name="Perez L."/>
            <person name="Shen H."/>
            <person name="Wang Q."/>
            <person name="Watt J."/>
            <person name="Xi L."/>
            <person name="Xin Y."/>
            <person name="Zhou J."/>
            <person name="Deng J."/>
            <person name="Jiang H."/>
            <person name="Liu Y."/>
            <person name="Qu J."/>
            <person name="Song X.-Z."/>
            <person name="Zhang L."/>
            <person name="Villasana D."/>
            <person name="Johnson A."/>
            <person name="Liu J."/>
            <person name="Liyanage D."/>
            <person name="Lorensuhewa L."/>
            <person name="Robinson T."/>
            <person name="Song A."/>
            <person name="Song B.-B."/>
            <person name="Dinh H."/>
            <person name="Thornton R."/>
            <person name="Coyle M."/>
            <person name="Francisco L."/>
            <person name="Jackson L."/>
            <person name="Javaid M."/>
            <person name="Korchina V."/>
            <person name="Kovar C."/>
            <person name="Mata R."/>
            <person name="Mathew T."/>
            <person name="Ngo R."/>
            <person name="Nguyen L."/>
            <person name="Nguyen N."/>
            <person name="Okwuonu G."/>
            <person name="Ongeri F."/>
            <person name="Pham C."/>
            <person name="Simmons D."/>
            <person name="Wilczek-Boney K."/>
            <person name="Hale W."/>
            <person name="Jakkamsetti A."/>
            <person name="Pham P."/>
            <person name="Ruth R."/>
            <person name="San Lucas F."/>
            <person name="Warren J."/>
            <person name="Zhang J."/>
            <person name="Zhao Z."/>
            <person name="Zhou C."/>
            <person name="Zhu D."/>
            <person name="Lee S."/>
            <person name="Bess C."/>
            <person name="Blankenburg K."/>
            <person name="Forbes L."/>
            <person name="Fu Q."/>
            <person name="Gubbala S."/>
            <person name="Hirani K."/>
            <person name="Jayaseelan J.C."/>
            <person name="Lara F."/>
            <person name="Munidasa M."/>
            <person name="Palculict T."/>
            <person name="Patil S."/>
            <person name="Pu L.-L."/>
            <person name="Saada N."/>
            <person name="Tang L."/>
            <person name="Weissenberger G."/>
            <person name="Zhu Y."/>
            <person name="Hemphill L."/>
            <person name="Shang Y."/>
            <person name="Youmans B."/>
            <person name="Ayvaz T."/>
            <person name="Ross M."/>
            <person name="Santibanez J."/>
            <person name="Aqrawi P."/>
            <person name="Gross S."/>
            <person name="Joshi V."/>
            <person name="Fowler G."/>
            <person name="Nazareth L."/>
            <person name="Reid J."/>
            <person name="Worley K."/>
            <person name="Petrosino J."/>
            <person name="Highlander S."/>
            <person name="Gibbs R."/>
        </authorList>
    </citation>
    <scope>NUCLEOTIDE SEQUENCE [LARGE SCALE GENOMIC DNA]</scope>
    <source>
        <strain evidence="2">ATCC 33861</strain>
    </source>
</reference>
<dbReference type="HOGENOM" id="CLU_1229242_0_0_10"/>
<gene>
    <name evidence="2" type="ORF">HMPREF0766_12424</name>
</gene>
<dbReference type="AlphaFoldDB" id="D7VN54"/>
<comment type="caution">
    <text evidence="2">The sequence shown here is derived from an EMBL/GenBank/DDBJ whole genome shotgun (WGS) entry which is preliminary data.</text>
</comment>
<dbReference type="eggNOG" id="ENOG5033NH2">
    <property type="taxonomic scope" value="Bacteria"/>
</dbReference>
<evidence type="ECO:0000313" key="2">
    <source>
        <dbReference type="EMBL" id="EFK57351.1"/>
    </source>
</evidence>